<dbReference type="InterPro" id="IPR025714">
    <property type="entry name" value="Methyltranfer_dom"/>
</dbReference>
<proteinExistence type="inferred from homology"/>
<gene>
    <name evidence="10" type="ORF">Xentx_00120</name>
</gene>
<evidence type="ECO:0000259" key="9">
    <source>
        <dbReference type="Pfam" id="PF13847"/>
    </source>
</evidence>
<dbReference type="Proteomes" id="UP000186277">
    <property type="component" value="Unassembled WGS sequence"/>
</dbReference>
<sequence>MMKTKEQQLSQRIENVQNYYGTTLSTKEDLVTNVCTVDEPPSDEIKAILKAVHPDVQQRFYGCGTPFPPLLAGSTVLDLGCGSGRDCFILSKLVGPEGKVIGIDTTLKQIEFAKSYIEYHREAYGYNESNVHFIHGNIESLDLLNLPQNSVDVIISNCVINLAAAKSDVLQGMVRLLKSGGEIYFADIFSDRRLSQELKNDPLLIGECIGDVLYYGDFVRIARDAGFRDIRIVVSNLKTISNKSIEEKLGGARLYSMTLRLFNIDLEDSCEDYGQVAIYKGNLPDDPIRFMFDQEHVFETGKAVPICRNTADIICKSRYHNLFSVIGEGRTHYGVFNCGTASSNSAVSVEVPISTPSGCGC</sequence>
<protein>
    <recommendedName>
        <fullName evidence="5">Arsenite methyltransferase</fullName>
        <ecNumber evidence="4">2.1.1.137</ecNumber>
    </recommendedName>
</protein>
<dbReference type="RefSeq" id="WP_244149795.1">
    <property type="nucleotide sequence ID" value="NZ_CAWMWP010000001.1"/>
</dbReference>
<dbReference type="GO" id="GO:0032259">
    <property type="term" value="P:methylation"/>
    <property type="evidence" value="ECO:0007669"/>
    <property type="project" value="UniProtKB-KW"/>
</dbReference>
<evidence type="ECO:0000313" key="10">
    <source>
        <dbReference type="EMBL" id="OKP09034.1"/>
    </source>
</evidence>
<evidence type="ECO:0000256" key="7">
    <source>
        <dbReference type="ARBA" id="ARBA00047943"/>
    </source>
</evidence>
<dbReference type="PANTHER" id="PTHR43675">
    <property type="entry name" value="ARSENITE METHYLTRANSFERASE"/>
    <property type="match status" value="1"/>
</dbReference>
<dbReference type="EC" id="2.1.1.137" evidence="4"/>
<dbReference type="Gene3D" id="3.40.50.150">
    <property type="entry name" value="Vaccinia Virus protein VP39"/>
    <property type="match status" value="1"/>
</dbReference>
<comment type="catalytic activity">
    <reaction evidence="8">
        <text>arsenic triglutathione + 3 [thioredoxin]-dithiol + 3 S-adenosyl-L-methionine = trimethylarsine + 3 [thioredoxin]-disulfide + 3 glutathione + 3 S-adenosyl-L-homocysteine + 3 H(+)</text>
        <dbReference type="Rhea" id="RHEA:69432"/>
        <dbReference type="Rhea" id="RHEA-COMP:10698"/>
        <dbReference type="Rhea" id="RHEA-COMP:10700"/>
        <dbReference type="ChEBI" id="CHEBI:15378"/>
        <dbReference type="ChEBI" id="CHEBI:27130"/>
        <dbReference type="ChEBI" id="CHEBI:29950"/>
        <dbReference type="ChEBI" id="CHEBI:50058"/>
        <dbReference type="ChEBI" id="CHEBI:57856"/>
        <dbReference type="ChEBI" id="CHEBI:57925"/>
        <dbReference type="ChEBI" id="CHEBI:59789"/>
        <dbReference type="ChEBI" id="CHEBI:183640"/>
        <dbReference type="EC" id="2.1.1.137"/>
    </reaction>
</comment>
<name>A0A1Q5U987_9GAMM</name>
<keyword evidence="2" id="KW-0949">S-adenosyl-L-methionine</keyword>
<comment type="caution">
    <text evidence="10">The sequence shown here is derived from an EMBL/GenBank/DDBJ whole genome shotgun (WGS) entry which is preliminary data.</text>
</comment>
<keyword evidence="11" id="KW-1185">Reference proteome</keyword>
<organism evidence="10 11">
    <name type="scientific">Xenorhabdus thuongxuanensis</name>
    <dbReference type="NCBI Taxonomy" id="1873484"/>
    <lineage>
        <taxon>Bacteria</taxon>
        <taxon>Pseudomonadati</taxon>
        <taxon>Pseudomonadota</taxon>
        <taxon>Gammaproteobacteria</taxon>
        <taxon>Enterobacterales</taxon>
        <taxon>Morganellaceae</taxon>
        <taxon>Xenorhabdus</taxon>
    </lineage>
</organism>
<keyword evidence="10" id="KW-0489">Methyltransferase</keyword>
<reference evidence="10 11" key="1">
    <citation type="submission" date="2016-09" db="EMBL/GenBank/DDBJ databases">
        <title>Xenorhabdus thuongxuanensis sp. nov. and Xenorhabdus eapokensis sp. nov., isolated from Steinernema species.</title>
        <authorList>
            <person name="Kaempfer P."/>
            <person name="Tobias N.J."/>
            <person name="Phan Ke L."/>
            <person name="Bode H.B."/>
            <person name="Glaeser S.P."/>
        </authorList>
    </citation>
    <scope>NUCLEOTIDE SEQUENCE [LARGE SCALE GENOMIC DNA]</scope>
    <source>
        <strain evidence="10 11">30TX1</strain>
    </source>
</reference>
<keyword evidence="1 10" id="KW-0808">Transferase</keyword>
<dbReference type="InterPro" id="IPR029063">
    <property type="entry name" value="SAM-dependent_MTases_sf"/>
</dbReference>
<evidence type="ECO:0000313" key="11">
    <source>
        <dbReference type="Proteomes" id="UP000186277"/>
    </source>
</evidence>
<evidence type="ECO:0000256" key="1">
    <source>
        <dbReference type="ARBA" id="ARBA00022679"/>
    </source>
</evidence>
<accession>A0A1Q5U987</accession>
<comment type="similarity">
    <text evidence="3">Belongs to the methyltransferase superfamily. Arsenite methyltransferase family.</text>
</comment>
<evidence type="ECO:0000256" key="8">
    <source>
        <dbReference type="ARBA" id="ARBA00048428"/>
    </source>
</evidence>
<evidence type="ECO:0000256" key="5">
    <source>
        <dbReference type="ARBA" id="ARBA00034545"/>
    </source>
</evidence>
<comment type="catalytic activity">
    <reaction evidence="6">
        <text>arsenic triglutathione + [thioredoxin]-dithiol + S-adenosyl-L-methionine + 2 H2O = methylarsonous acid + [thioredoxin]-disulfide + 3 glutathione + S-adenosyl-L-homocysteine + H(+)</text>
        <dbReference type="Rhea" id="RHEA:69460"/>
        <dbReference type="Rhea" id="RHEA-COMP:10698"/>
        <dbReference type="Rhea" id="RHEA-COMP:10700"/>
        <dbReference type="ChEBI" id="CHEBI:15377"/>
        <dbReference type="ChEBI" id="CHEBI:15378"/>
        <dbReference type="ChEBI" id="CHEBI:17826"/>
        <dbReference type="ChEBI" id="CHEBI:29950"/>
        <dbReference type="ChEBI" id="CHEBI:50058"/>
        <dbReference type="ChEBI" id="CHEBI:57856"/>
        <dbReference type="ChEBI" id="CHEBI:57925"/>
        <dbReference type="ChEBI" id="CHEBI:59789"/>
        <dbReference type="ChEBI" id="CHEBI:183640"/>
        <dbReference type="EC" id="2.1.1.137"/>
    </reaction>
</comment>
<evidence type="ECO:0000256" key="3">
    <source>
        <dbReference type="ARBA" id="ARBA00034487"/>
    </source>
</evidence>
<dbReference type="CDD" id="cd02440">
    <property type="entry name" value="AdoMet_MTases"/>
    <property type="match status" value="1"/>
</dbReference>
<dbReference type="GO" id="GO:0030791">
    <property type="term" value="F:arsenite methyltransferase activity"/>
    <property type="evidence" value="ECO:0007669"/>
    <property type="project" value="UniProtKB-EC"/>
</dbReference>
<dbReference type="SUPFAM" id="SSF53335">
    <property type="entry name" value="S-adenosyl-L-methionine-dependent methyltransferases"/>
    <property type="match status" value="1"/>
</dbReference>
<dbReference type="Pfam" id="PF13847">
    <property type="entry name" value="Methyltransf_31"/>
    <property type="match status" value="1"/>
</dbReference>
<dbReference type="EMBL" id="MKGR01000001">
    <property type="protein sequence ID" value="OKP09034.1"/>
    <property type="molecule type" value="Genomic_DNA"/>
</dbReference>
<dbReference type="InterPro" id="IPR026669">
    <property type="entry name" value="Arsenite_MeTrfase-like"/>
</dbReference>
<evidence type="ECO:0000256" key="4">
    <source>
        <dbReference type="ARBA" id="ARBA00034521"/>
    </source>
</evidence>
<dbReference type="PANTHER" id="PTHR43675:SF8">
    <property type="entry name" value="ARSENITE METHYLTRANSFERASE"/>
    <property type="match status" value="1"/>
</dbReference>
<comment type="catalytic activity">
    <reaction evidence="7">
        <text>arsenic triglutathione + 2 [thioredoxin]-dithiol + 2 S-adenosyl-L-methionine + H2O = dimethylarsinous acid + 2 [thioredoxin]-disulfide + 3 glutathione + 2 S-adenosyl-L-homocysteine + 2 H(+)</text>
        <dbReference type="Rhea" id="RHEA:69464"/>
        <dbReference type="Rhea" id="RHEA-COMP:10698"/>
        <dbReference type="Rhea" id="RHEA-COMP:10700"/>
        <dbReference type="ChEBI" id="CHEBI:15377"/>
        <dbReference type="ChEBI" id="CHEBI:15378"/>
        <dbReference type="ChEBI" id="CHEBI:23808"/>
        <dbReference type="ChEBI" id="CHEBI:29950"/>
        <dbReference type="ChEBI" id="CHEBI:50058"/>
        <dbReference type="ChEBI" id="CHEBI:57856"/>
        <dbReference type="ChEBI" id="CHEBI:57925"/>
        <dbReference type="ChEBI" id="CHEBI:59789"/>
        <dbReference type="ChEBI" id="CHEBI:183640"/>
        <dbReference type="EC" id="2.1.1.137"/>
    </reaction>
</comment>
<dbReference type="Gene3D" id="3.40.5.100">
    <property type="match status" value="1"/>
</dbReference>
<feature type="domain" description="Methyltransferase" evidence="9">
    <location>
        <begin position="73"/>
        <end position="224"/>
    </location>
</feature>
<evidence type="ECO:0000256" key="2">
    <source>
        <dbReference type="ARBA" id="ARBA00022691"/>
    </source>
</evidence>
<dbReference type="AlphaFoldDB" id="A0A1Q5U987"/>
<evidence type="ECO:0000256" key="6">
    <source>
        <dbReference type="ARBA" id="ARBA00047941"/>
    </source>
</evidence>